<dbReference type="Proteomes" id="UP000318103">
    <property type="component" value="Unassembled WGS sequence"/>
</dbReference>
<keyword evidence="1" id="KW-0472">Membrane</keyword>
<evidence type="ECO:0000313" key="3">
    <source>
        <dbReference type="Proteomes" id="UP000318103"/>
    </source>
</evidence>
<proteinExistence type="predicted"/>
<keyword evidence="1" id="KW-0812">Transmembrane</keyword>
<evidence type="ECO:0000313" key="2">
    <source>
        <dbReference type="EMBL" id="TQK86099.1"/>
    </source>
</evidence>
<comment type="caution">
    <text evidence="2">The sequence shown here is derived from an EMBL/GenBank/DDBJ whole genome shotgun (WGS) entry which is preliminary data.</text>
</comment>
<keyword evidence="3" id="KW-1185">Reference proteome</keyword>
<name>A0A542TGX6_9ACTN</name>
<dbReference type="EMBL" id="VFNX01000002">
    <property type="protein sequence ID" value="TQK86099.1"/>
    <property type="molecule type" value="Genomic_DNA"/>
</dbReference>
<protein>
    <submittedName>
        <fullName evidence="2">Uncharacterized protein</fullName>
    </submittedName>
</protein>
<sequence length="65" mass="6979">MPFPIARRYLLSTVLAVVLIAFSYYALQPVRVTCALSSGPYGSAWTQTLPTRPAMVSVAENACAS</sequence>
<evidence type="ECO:0000256" key="1">
    <source>
        <dbReference type="SAM" id="Phobius"/>
    </source>
</evidence>
<dbReference type="AlphaFoldDB" id="A0A542TGX6"/>
<gene>
    <name evidence="2" type="ORF">FB563_6174</name>
</gene>
<keyword evidence="1" id="KW-1133">Transmembrane helix</keyword>
<accession>A0A542TGX6</accession>
<reference evidence="2 3" key="1">
    <citation type="submission" date="2019-06" db="EMBL/GenBank/DDBJ databases">
        <title>Sequencing the genomes of 1000 actinobacteria strains.</title>
        <authorList>
            <person name="Klenk H.-P."/>
        </authorList>
    </citation>
    <scope>NUCLEOTIDE SEQUENCE [LARGE SCALE GENOMIC DNA]</scope>
    <source>
        <strain evidence="2 3">DSM 41929</strain>
    </source>
</reference>
<organism evidence="2 3">
    <name type="scientific">Streptomyces puniciscabiei</name>
    <dbReference type="NCBI Taxonomy" id="164348"/>
    <lineage>
        <taxon>Bacteria</taxon>
        <taxon>Bacillati</taxon>
        <taxon>Actinomycetota</taxon>
        <taxon>Actinomycetes</taxon>
        <taxon>Kitasatosporales</taxon>
        <taxon>Streptomycetaceae</taxon>
        <taxon>Streptomyces</taxon>
    </lineage>
</organism>
<feature type="transmembrane region" description="Helical" evidence="1">
    <location>
        <begin position="9"/>
        <end position="27"/>
    </location>
</feature>